<evidence type="ECO:0000313" key="2">
    <source>
        <dbReference type="Proteomes" id="UP000824201"/>
    </source>
</evidence>
<protein>
    <submittedName>
        <fullName evidence="1">Uncharacterized protein</fullName>
    </submittedName>
</protein>
<evidence type="ECO:0000313" key="1">
    <source>
        <dbReference type="EMBL" id="HIR89615.1"/>
    </source>
</evidence>
<comment type="caution">
    <text evidence="1">The sequence shown here is derived from an EMBL/GenBank/DDBJ whole genome shotgun (WGS) entry which is preliminary data.</text>
</comment>
<organism evidence="1 2">
    <name type="scientific">Candidatus Fimimorpha faecalis</name>
    <dbReference type="NCBI Taxonomy" id="2840824"/>
    <lineage>
        <taxon>Bacteria</taxon>
        <taxon>Bacillati</taxon>
        <taxon>Bacillota</taxon>
        <taxon>Clostridia</taxon>
        <taxon>Eubacteriales</taxon>
        <taxon>Candidatus Fimimorpha</taxon>
    </lineage>
</organism>
<accession>A0A9D1EG93</accession>
<dbReference type="AlphaFoldDB" id="A0A9D1EG93"/>
<gene>
    <name evidence="1" type="ORF">IAC96_11770</name>
</gene>
<reference evidence="1" key="1">
    <citation type="submission" date="2020-10" db="EMBL/GenBank/DDBJ databases">
        <authorList>
            <person name="Gilroy R."/>
        </authorList>
    </citation>
    <scope>NUCLEOTIDE SEQUENCE</scope>
    <source>
        <strain evidence="1">ChiW13-3771</strain>
    </source>
</reference>
<dbReference type="Proteomes" id="UP000824201">
    <property type="component" value="Unassembled WGS sequence"/>
</dbReference>
<sequence length="184" mass="21570">MNYSEKTKPGMGDPYWYEWSVGQQYIIDMLNPDNNIKCVELQADIELGLDDVVVMYVNGEKLFIQVKHTRVDDTLTFGDLVSIDNSKMDENSKYSLLGELAKSWIKEKDKYQKIRVCLFTNRKVGNRVSSAGQDRSVKRPALNTFWEELKEQITSAKTFNEIVFPEYESAWNEWKSQLKYIDWK</sequence>
<name>A0A9D1EG93_9FIRM</name>
<reference evidence="1" key="2">
    <citation type="journal article" date="2021" name="PeerJ">
        <title>Extensive microbial diversity within the chicken gut microbiome revealed by metagenomics and culture.</title>
        <authorList>
            <person name="Gilroy R."/>
            <person name="Ravi A."/>
            <person name="Getino M."/>
            <person name="Pursley I."/>
            <person name="Horton D.L."/>
            <person name="Alikhan N.F."/>
            <person name="Baker D."/>
            <person name="Gharbi K."/>
            <person name="Hall N."/>
            <person name="Watson M."/>
            <person name="Adriaenssens E.M."/>
            <person name="Foster-Nyarko E."/>
            <person name="Jarju S."/>
            <person name="Secka A."/>
            <person name="Antonio M."/>
            <person name="Oren A."/>
            <person name="Chaudhuri R.R."/>
            <person name="La Ragione R."/>
            <person name="Hildebrand F."/>
            <person name="Pallen M.J."/>
        </authorList>
    </citation>
    <scope>NUCLEOTIDE SEQUENCE</scope>
    <source>
        <strain evidence="1">ChiW13-3771</strain>
    </source>
</reference>
<proteinExistence type="predicted"/>
<dbReference type="EMBL" id="DVHN01000158">
    <property type="protein sequence ID" value="HIR89615.1"/>
    <property type="molecule type" value="Genomic_DNA"/>
</dbReference>